<dbReference type="Gene3D" id="3.30.200.20">
    <property type="entry name" value="Phosphorylase Kinase, domain 1"/>
    <property type="match status" value="1"/>
</dbReference>
<keyword evidence="2" id="KW-0547">Nucleotide-binding</keyword>
<sequence length="335" mass="36791">MLVFDRGFTMLAEDWRLSVTASFRYDVIERFQEPPSLLFPESAAEEAAAGFRIGPYHGCLPVGEGLTSTVYRAEAPLSQDAAVHALKVVHPYQTFEPHNPQREVKILKSLNHSAVIALLDSFRDQEQRLNSPPIQGHPRRASLRPLKGIIHRDIKPSAILLDSEDGPAYLSDFGTAWHPDLSPSSEPAGAMILDIGTGAYRPPDALFGNKSYSTPADMWSLGVLLSESASTNPNGPTPIFESPPTHEDGSQLGLILSIFRTLGTPTPETWPEATKFKTTPFGMWRVFEPRAPDEAFASVQEGFRGLVASLLRFESGDRPSAEMVGIALQHECMRV</sequence>
<evidence type="ECO:0000313" key="7">
    <source>
        <dbReference type="EMBL" id="CAI4214889.1"/>
    </source>
</evidence>
<dbReference type="EC" id="2.7.11.22" evidence="1"/>
<dbReference type="SUPFAM" id="SSF56112">
    <property type="entry name" value="Protein kinase-like (PK-like)"/>
    <property type="match status" value="1"/>
</dbReference>
<dbReference type="PANTHER" id="PTHR24056:SF576">
    <property type="entry name" value="SERINE_THREONINE-PROTEIN KINASE CSK1"/>
    <property type="match status" value="1"/>
</dbReference>
<evidence type="ECO:0000256" key="3">
    <source>
        <dbReference type="ARBA" id="ARBA00022840"/>
    </source>
</evidence>
<dbReference type="GO" id="GO:0005737">
    <property type="term" value="C:cytoplasm"/>
    <property type="evidence" value="ECO:0007669"/>
    <property type="project" value="TreeGrafter"/>
</dbReference>
<dbReference type="Pfam" id="PF00069">
    <property type="entry name" value="Pkinase"/>
    <property type="match status" value="1"/>
</dbReference>
<evidence type="ECO:0000256" key="1">
    <source>
        <dbReference type="ARBA" id="ARBA00012425"/>
    </source>
</evidence>
<dbReference type="GO" id="GO:0005524">
    <property type="term" value="F:ATP binding"/>
    <property type="evidence" value="ECO:0007669"/>
    <property type="project" value="UniProtKB-KW"/>
</dbReference>
<name>A0A9P1H2M7_9PEZI</name>
<comment type="catalytic activity">
    <reaction evidence="4">
        <text>L-threonyl-[protein] + ATP = O-phospho-L-threonyl-[protein] + ADP + H(+)</text>
        <dbReference type="Rhea" id="RHEA:46608"/>
        <dbReference type="Rhea" id="RHEA-COMP:11060"/>
        <dbReference type="Rhea" id="RHEA-COMP:11605"/>
        <dbReference type="ChEBI" id="CHEBI:15378"/>
        <dbReference type="ChEBI" id="CHEBI:30013"/>
        <dbReference type="ChEBI" id="CHEBI:30616"/>
        <dbReference type="ChEBI" id="CHEBI:61977"/>
        <dbReference type="ChEBI" id="CHEBI:456216"/>
        <dbReference type="EC" id="2.7.11.22"/>
    </reaction>
</comment>
<dbReference type="GO" id="GO:0010389">
    <property type="term" value="P:regulation of G2/M transition of mitotic cell cycle"/>
    <property type="evidence" value="ECO:0007669"/>
    <property type="project" value="TreeGrafter"/>
</dbReference>
<dbReference type="SMART" id="SM00220">
    <property type="entry name" value="S_TKc"/>
    <property type="match status" value="1"/>
</dbReference>
<dbReference type="AlphaFoldDB" id="A0A9P1H2M7"/>
<evidence type="ECO:0000256" key="4">
    <source>
        <dbReference type="ARBA" id="ARBA00047811"/>
    </source>
</evidence>
<proteinExistence type="predicted"/>
<protein>
    <recommendedName>
        <fullName evidence="1">cyclin-dependent kinase</fullName>
        <ecNumber evidence="1">2.7.11.22</ecNumber>
    </recommendedName>
</protein>
<dbReference type="InterPro" id="IPR050108">
    <property type="entry name" value="CDK"/>
</dbReference>
<dbReference type="GO" id="GO:0000307">
    <property type="term" value="C:cyclin-dependent protein kinase holoenzyme complex"/>
    <property type="evidence" value="ECO:0007669"/>
    <property type="project" value="TreeGrafter"/>
</dbReference>
<evidence type="ECO:0000256" key="2">
    <source>
        <dbReference type="ARBA" id="ARBA00022741"/>
    </source>
</evidence>
<dbReference type="OrthoDB" id="413582at2759"/>
<evidence type="ECO:0000256" key="5">
    <source>
        <dbReference type="ARBA" id="ARBA00048367"/>
    </source>
</evidence>
<accession>A0A9P1H2M7</accession>
<evidence type="ECO:0000313" key="8">
    <source>
        <dbReference type="Proteomes" id="UP000838763"/>
    </source>
</evidence>
<comment type="caution">
    <text evidence="7">The sequence shown here is derived from an EMBL/GenBank/DDBJ whole genome shotgun (WGS) entry which is preliminary data.</text>
</comment>
<dbReference type="GO" id="GO:0030332">
    <property type="term" value="F:cyclin binding"/>
    <property type="evidence" value="ECO:0007669"/>
    <property type="project" value="TreeGrafter"/>
</dbReference>
<keyword evidence="3" id="KW-0067">ATP-binding</keyword>
<feature type="domain" description="Protein kinase" evidence="6">
    <location>
        <begin position="56"/>
        <end position="333"/>
    </location>
</feature>
<dbReference type="GO" id="GO:0007165">
    <property type="term" value="P:signal transduction"/>
    <property type="evidence" value="ECO:0007669"/>
    <property type="project" value="TreeGrafter"/>
</dbReference>
<organism evidence="7 8">
    <name type="scientific">Parascedosporium putredinis</name>
    <dbReference type="NCBI Taxonomy" id="1442378"/>
    <lineage>
        <taxon>Eukaryota</taxon>
        <taxon>Fungi</taxon>
        <taxon>Dikarya</taxon>
        <taxon>Ascomycota</taxon>
        <taxon>Pezizomycotina</taxon>
        <taxon>Sordariomycetes</taxon>
        <taxon>Hypocreomycetidae</taxon>
        <taxon>Microascales</taxon>
        <taxon>Microascaceae</taxon>
        <taxon>Parascedosporium</taxon>
    </lineage>
</organism>
<dbReference type="GO" id="GO:0005634">
    <property type="term" value="C:nucleus"/>
    <property type="evidence" value="ECO:0007669"/>
    <property type="project" value="TreeGrafter"/>
</dbReference>
<dbReference type="GO" id="GO:0000082">
    <property type="term" value="P:G1/S transition of mitotic cell cycle"/>
    <property type="evidence" value="ECO:0007669"/>
    <property type="project" value="TreeGrafter"/>
</dbReference>
<dbReference type="InterPro" id="IPR000719">
    <property type="entry name" value="Prot_kinase_dom"/>
</dbReference>
<dbReference type="PANTHER" id="PTHR24056">
    <property type="entry name" value="CELL DIVISION PROTEIN KINASE"/>
    <property type="match status" value="1"/>
</dbReference>
<dbReference type="EMBL" id="CALLCH030000012">
    <property type="protein sequence ID" value="CAI4214889.1"/>
    <property type="molecule type" value="Genomic_DNA"/>
</dbReference>
<dbReference type="GO" id="GO:0004693">
    <property type="term" value="F:cyclin-dependent protein serine/threonine kinase activity"/>
    <property type="evidence" value="ECO:0007669"/>
    <property type="project" value="UniProtKB-EC"/>
</dbReference>
<gene>
    <name evidence="7" type="ORF">PPNO1_LOCUS4616</name>
</gene>
<comment type="catalytic activity">
    <reaction evidence="5">
        <text>L-seryl-[protein] + ATP = O-phospho-L-seryl-[protein] + ADP + H(+)</text>
        <dbReference type="Rhea" id="RHEA:17989"/>
        <dbReference type="Rhea" id="RHEA-COMP:9863"/>
        <dbReference type="Rhea" id="RHEA-COMP:11604"/>
        <dbReference type="ChEBI" id="CHEBI:15378"/>
        <dbReference type="ChEBI" id="CHEBI:29999"/>
        <dbReference type="ChEBI" id="CHEBI:30616"/>
        <dbReference type="ChEBI" id="CHEBI:83421"/>
        <dbReference type="ChEBI" id="CHEBI:456216"/>
        <dbReference type="EC" id="2.7.11.22"/>
    </reaction>
</comment>
<keyword evidence="8" id="KW-1185">Reference proteome</keyword>
<dbReference type="PROSITE" id="PS50011">
    <property type="entry name" value="PROTEIN_KINASE_DOM"/>
    <property type="match status" value="1"/>
</dbReference>
<dbReference type="GO" id="GO:0010468">
    <property type="term" value="P:regulation of gene expression"/>
    <property type="evidence" value="ECO:0007669"/>
    <property type="project" value="TreeGrafter"/>
</dbReference>
<reference evidence="7" key="1">
    <citation type="submission" date="2022-11" db="EMBL/GenBank/DDBJ databases">
        <authorList>
            <person name="Scott C."/>
            <person name="Bruce N."/>
        </authorList>
    </citation>
    <scope>NUCLEOTIDE SEQUENCE</scope>
</reference>
<dbReference type="InterPro" id="IPR011009">
    <property type="entry name" value="Kinase-like_dom_sf"/>
</dbReference>
<dbReference type="Gene3D" id="1.10.510.10">
    <property type="entry name" value="Transferase(Phosphotransferase) domain 1"/>
    <property type="match status" value="1"/>
</dbReference>
<dbReference type="Proteomes" id="UP000838763">
    <property type="component" value="Unassembled WGS sequence"/>
</dbReference>
<evidence type="ECO:0000259" key="6">
    <source>
        <dbReference type="PROSITE" id="PS50011"/>
    </source>
</evidence>